<proteinExistence type="predicted"/>
<dbReference type="EMBL" id="JACOOR010000008">
    <property type="protein sequence ID" value="MBC5660736.1"/>
    <property type="molecule type" value="Genomic_DNA"/>
</dbReference>
<evidence type="ECO:0000313" key="2">
    <source>
        <dbReference type="EMBL" id="MBC5660736.1"/>
    </source>
</evidence>
<dbReference type="Proteomes" id="UP000649345">
    <property type="component" value="Unassembled WGS sequence"/>
</dbReference>
<name>A0A923LEB9_9FIRM</name>
<dbReference type="AlphaFoldDB" id="A0A923LEB9"/>
<dbReference type="PANTHER" id="PTHR33361">
    <property type="entry name" value="GLR0591 PROTEIN"/>
    <property type="match status" value="1"/>
</dbReference>
<sequence length="589" mass="65876">MKLLCKHLSFFLLLSALLFAAILLSHSCLSGSDTSSADEVFEAYTDDLFRTCITESTLNLHYTLADPETFGIPRVPATFARDSEYSSLSSATVLENALERLSDFDPDALSSSNRLTWKILDAQLPRELALSSFSFYGEPCSPLLGVQAQLPVLLAEYAFYCRKDIDDYLALLNQLDAYYRALLTYQEQKAEAGLFMSSDTASRVMEGCRSFLQNQDQHFLLTSFSERLAEADFLSDQERASLEEANRDALTDHVFPAYELLLQGFSRLRDSGRNEGGLFHFPEGRAYYQALVDSVIGSGRSIPEIRSLIEDQLLSDARLMADLTARRPELITDLSGELDPGSARTPEQILEHLQSACSGDFPALADELTYTVKTVVPSLQKQLSPAFYLTPPLDRMESHVIYINPAAGCQGLSLFTTLAHEGFPGHLYQTVFEASCQPDPVRSLFYFGGYVEGWAAYAERFSYGYAKLDPDLAELLGAHSFFLLGLYARSDIGVHWDGWSQEELNRFWEGYGIRNTAALTEIWQAIRQDPANYLKYYAGALEILKLRQEAETALGGRFSLKDFHSFLLRTGPAPFSVIRSCLPFRTALD</sequence>
<evidence type="ECO:0000256" key="1">
    <source>
        <dbReference type="SAM" id="SignalP"/>
    </source>
</evidence>
<keyword evidence="1" id="KW-0732">Signal</keyword>
<keyword evidence="3" id="KW-1185">Reference proteome</keyword>
<comment type="caution">
    <text evidence="2">The sequence shown here is derived from an EMBL/GenBank/DDBJ whole genome shotgun (WGS) entry which is preliminary data.</text>
</comment>
<dbReference type="Pfam" id="PF05960">
    <property type="entry name" value="DUF885"/>
    <property type="match status" value="1"/>
</dbReference>
<accession>A0A923LEB9</accession>
<dbReference type="InterPro" id="IPR010281">
    <property type="entry name" value="DUF885"/>
</dbReference>
<organism evidence="2 3">
    <name type="scientific">Anaerosacchariphilus hominis</name>
    <dbReference type="NCBI Taxonomy" id="2763017"/>
    <lineage>
        <taxon>Bacteria</taxon>
        <taxon>Bacillati</taxon>
        <taxon>Bacillota</taxon>
        <taxon>Clostridia</taxon>
        <taxon>Lachnospirales</taxon>
        <taxon>Lachnospiraceae</taxon>
        <taxon>Anaerosacchariphilus</taxon>
    </lineage>
</organism>
<dbReference type="PANTHER" id="PTHR33361:SF2">
    <property type="entry name" value="DUF885 DOMAIN-CONTAINING PROTEIN"/>
    <property type="match status" value="1"/>
</dbReference>
<evidence type="ECO:0000313" key="3">
    <source>
        <dbReference type="Proteomes" id="UP000649345"/>
    </source>
</evidence>
<protein>
    <submittedName>
        <fullName evidence="2">DUF885 domain-containing protein</fullName>
    </submittedName>
</protein>
<reference evidence="2" key="1">
    <citation type="submission" date="2020-08" db="EMBL/GenBank/DDBJ databases">
        <title>Genome public.</title>
        <authorList>
            <person name="Liu C."/>
            <person name="Sun Q."/>
        </authorList>
    </citation>
    <scope>NUCLEOTIDE SEQUENCE</scope>
    <source>
        <strain evidence="2">NSJ-68</strain>
    </source>
</reference>
<feature type="signal peptide" evidence="1">
    <location>
        <begin position="1"/>
        <end position="20"/>
    </location>
</feature>
<feature type="chain" id="PRO_5038710934" evidence="1">
    <location>
        <begin position="21"/>
        <end position="589"/>
    </location>
</feature>
<dbReference type="RefSeq" id="WP_186872568.1">
    <property type="nucleotide sequence ID" value="NZ_JACOOR010000008.1"/>
</dbReference>
<gene>
    <name evidence="2" type="ORF">H8S44_13295</name>
</gene>